<feature type="region of interest" description="Disordered" evidence="8">
    <location>
        <begin position="561"/>
        <end position="686"/>
    </location>
</feature>
<evidence type="ECO:0000256" key="1">
    <source>
        <dbReference type="ARBA" id="ARBA00022701"/>
    </source>
</evidence>
<evidence type="ECO:0000313" key="10">
    <source>
        <dbReference type="EMBL" id="GBG27967.1"/>
    </source>
</evidence>
<feature type="compositionally biased region" description="Basic residues" evidence="8">
    <location>
        <begin position="720"/>
        <end position="739"/>
    </location>
</feature>
<dbReference type="InterPro" id="IPR019821">
    <property type="entry name" value="Kinesin_motor_CS"/>
</dbReference>
<dbReference type="PROSITE" id="PS00411">
    <property type="entry name" value="KINESIN_MOTOR_1"/>
    <property type="match status" value="1"/>
</dbReference>
<feature type="domain" description="Kinesin motor" evidence="9">
    <location>
        <begin position="26"/>
        <end position="356"/>
    </location>
</feature>
<dbReference type="InterPro" id="IPR036961">
    <property type="entry name" value="Kinesin_motor_dom_sf"/>
</dbReference>
<evidence type="ECO:0000256" key="7">
    <source>
        <dbReference type="RuleBase" id="RU000394"/>
    </source>
</evidence>
<keyword evidence="4" id="KW-0175">Coiled coil</keyword>
<dbReference type="EMBL" id="BEYU01000038">
    <property type="protein sequence ID" value="GBG27967.1"/>
    <property type="molecule type" value="Genomic_DNA"/>
</dbReference>
<keyword evidence="2 6" id="KW-0547">Nucleotide-binding</keyword>
<proteinExistence type="inferred from homology"/>
<dbReference type="OrthoDB" id="123929at2759"/>
<comment type="similarity">
    <text evidence="6 7">Belongs to the TRAFAC class myosin-kinesin ATPase superfamily. Kinesin family.</text>
</comment>
<gene>
    <name evidence="10" type="ORF">FCC1311_041902</name>
</gene>
<dbReference type="GO" id="GO:0005874">
    <property type="term" value="C:microtubule"/>
    <property type="evidence" value="ECO:0007669"/>
    <property type="project" value="UniProtKB-KW"/>
</dbReference>
<dbReference type="Proteomes" id="UP000241890">
    <property type="component" value="Unassembled WGS sequence"/>
</dbReference>
<evidence type="ECO:0000256" key="8">
    <source>
        <dbReference type="SAM" id="MobiDB-lite"/>
    </source>
</evidence>
<name>A0A2R5GAB8_9STRA</name>
<dbReference type="CDD" id="cd00106">
    <property type="entry name" value="KISc"/>
    <property type="match status" value="1"/>
</dbReference>
<dbReference type="Gene3D" id="3.40.850.10">
    <property type="entry name" value="Kinesin motor domain"/>
    <property type="match status" value="1"/>
</dbReference>
<dbReference type="Pfam" id="PF00225">
    <property type="entry name" value="Kinesin"/>
    <property type="match status" value="1"/>
</dbReference>
<dbReference type="AlphaFoldDB" id="A0A2R5GAB8"/>
<dbReference type="GO" id="GO:0007018">
    <property type="term" value="P:microtubule-based movement"/>
    <property type="evidence" value="ECO:0007669"/>
    <property type="project" value="InterPro"/>
</dbReference>
<dbReference type="PROSITE" id="PS50067">
    <property type="entry name" value="KINESIN_MOTOR_2"/>
    <property type="match status" value="1"/>
</dbReference>
<organism evidence="10 11">
    <name type="scientific">Hondaea fermentalgiana</name>
    <dbReference type="NCBI Taxonomy" id="2315210"/>
    <lineage>
        <taxon>Eukaryota</taxon>
        <taxon>Sar</taxon>
        <taxon>Stramenopiles</taxon>
        <taxon>Bigyra</taxon>
        <taxon>Labyrinthulomycetes</taxon>
        <taxon>Thraustochytrida</taxon>
        <taxon>Thraustochytriidae</taxon>
        <taxon>Hondaea</taxon>
    </lineage>
</organism>
<reference evidence="10 11" key="1">
    <citation type="submission" date="2017-12" db="EMBL/GenBank/DDBJ databases">
        <title>Sequencing, de novo assembly and annotation of complete genome of a new Thraustochytrid species, strain FCC1311.</title>
        <authorList>
            <person name="Sedici K."/>
            <person name="Godart F."/>
            <person name="Aiese Cigliano R."/>
            <person name="Sanseverino W."/>
            <person name="Barakat M."/>
            <person name="Ortet P."/>
            <person name="Marechal E."/>
            <person name="Cagnac O."/>
            <person name="Amato A."/>
        </authorList>
    </citation>
    <scope>NUCLEOTIDE SEQUENCE [LARGE SCALE GENOMIC DNA]</scope>
</reference>
<keyword evidence="1 7" id="KW-0493">Microtubule</keyword>
<evidence type="ECO:0000313" key="11">
    <source>
        <dbReference type="Proteomes" id="UP000241890"/>
    </source>
</evidence>
<dbReference type="InterPro" id="IPR027640">
    <property type="entry name" value="Kinesin-like_fam"/>
</dbReference>
<dbReference type="SUPFAM" id="SSF52540">
    <property type="entry name" value="P-loop containing nucleoside triphosphate hydrolases"/>
    <property type="match status" value="1"/>
</dbReference>
<accession>A0A2R5GAB8</accession>
<dbReference type="PANTHER" id="PTHR47968">
    <property type="entry name" value="CENTROMERE PROTEIN E"/>
    <property type="match status" value="1"/>
</dbReference>
<dbReference type="InterPro" id="IPR001752">
    <property type="entry name" value="Kinesin_motor_dom"/>
</dbReference>
<dbReference type="SMART" id="SM00129">
    <property type="entry name" value="KISc"/>
    <property type="match status" value="1"/>
</dbReference>
<evidence type="ECO:0000256" key="3">
    <source>
        <dbReference type="ARBA" id="ARBA00022840"/>
    </source>
</evidence>
<feature type="binding site" evidence="6">
    <location>
        <begin position="105"/>
        <end position="112"/>
    </location>
    <ligand>
        <name>ATP</name>
        <dbReference type="ChEBI" id="CHEBI:30616"/>
    </ligand>
</feature>
<feature type="compositionally biased region" description="Basic and acidic residues" evidence="8">
    <location>
        <begin position="699"/>
        <end position="719"/>
    </location>
</feature>
<dbReference type="InParanoid" id="A0A2R5GAB8"/>
<evidence type="ECO:0000256" key="2">
    <source>
        <dbReference type="ARBA" id="ARBA00022741"/>
    </source>
</evidence>
<evidence type="ECO:0000256" key="5">
    <source>
        <dbReference type="ARBA" id="ARBA00023175"/>
    </source>
</evidence>
<keyword evidence="5 6" id="KW-0505">Motor protein</keyword>
<dbReference type="GO" id="GO:0008017">
    <property type="term" value="F:microtubule binding"/>
    <property type="evidence" value="ECO:0007669"/>
    <property type="project" value="InterPro"/>
</dbReference>
<protein>
    <recommendedName>
        <fullName evidence="7">Kinesin-like protein</fullName>
    </recommendedName>
</protein>
<keyword evidence="11" id="KW-1185">Reference proteome</keyword>
<evidence type="ECO:0000259" key="9">
    <source>
        <dbReference type="PROSITE" id="PS50067"/>
    </source>
</evidence>
<dbReference type="GO" id="GO:0003777">
    <property type="term" value="F:microtubule motor activity"/>
    <property type="evidence" value="ECO:0007669"/>
    <property type="project" value="InterPro"/>
</dbReference>
<feature type="compositionally biased region" description="Gly residues" evidence="8">
    <location>
        <begin position="646"/>
        <end position="659"/>
    </location>
</feature>
<evidence type="ECO:0000256" key="4">
    <source>
        <dbReference type="ARBA" id="ARBA00023054"/>
    </source>
</evidence>
<evidence type="ECO:0000256" key="6">
    <source>
        <dbReference type="PROSITE-ProRule" id="PRU00283"/>
    </source>
</evidence>
<keyword evidence="3 6" id="KW-0067">ATP-binding</keyword>
<dbReference type="PRINTS" id="PR00380">
    <property type="entry name" value="KINESINHEAVY"/>
</dbReference>
<feature type="region of interest" description="Disordered" evidence="8">
    <location>
        <begin position="699"/>
        <end position="758"/>
    </location>
</feature>
<sequence length="758" mass="82505">MATGEDALVVRAEGNAALSNGACHENIKVFIRIRPLLGREIAAPAVTEVSEDGSTVRVETDLHNVNARFDHVFDLDSSQEEVYAKVRFAAESVVQGFNSTIFAYGQTGSGKSFTMFGPEDDLSIYGAEETSRSMGVIPRAVREVLAIAESERSRSGRSQSEDQEDEEVSIYCSFMQIYNDQPFDLLRDPGRERPLQVHENTETKEIYVVGLSEYAVTSLHECMALLEQGDEQRACRQTQMNDRRKKRSGRVVRAKLNLVDLAGSEKWGTMEQLDKGHVSELTNINTSLHTLGRCIAALTNPKATHVPFRDSKLTRILQDALGGNSRTCIIATLSPSEAYVEESISTLKFADRAKRVMQHAHVVETREVSLELVLRLEAEIGHLRQLLDANGIPYDNKSNLAAQGALVVSHLQDQDWQASAQVATPLALMDGSAVPSPGTNSHALALPSAAAKGNASTSFAIAKELFDAKESIARLEQENRRLRDEMEAGATPRKMQAAIAVAKNEAAAASAGVKSENKRLRATLASLKHCADKFFAFEVEEEEFQTEFKRHLASCSTLGGGSGGSGNNNGGPAYNGPISLSPRAPATGAPATYRLRGMGDRVEHSGPLGSKTPNECASPNKSNKKKTKSMTAQGRSLAQEERNVGSGVGLGLGAGGGVDGSTNGTRSLASSLREKQKELAKHKKLQQWIAAKAQRELERLEEDRKRDEEDDKDQVARDAKFRKHASFVKQKLRNMKNRARVADAPSNADRLSPTPQDS</sequence>
<dbReference type="PANTHER" id="PTHR47968:SF36">
    <property type="entry name" value="KINESIN HEAVY CHAIN ISOFORM X1"/>
    <property type="match status" value="1"/>
</dbReference>
<dbReference type="InterPro" id="IPR027417">
    <property type="entry name" value="P-loop_NTPase"/>
</dbReference>
<dbReference type="GO" id="GO:0005524">
    <property type="term" value="F:ATP binding"/>
    <property type="evidence" value="ECO:0007669"/>
    <property type="project" value="UniProtKB-UniRule"/>
</dbReference>
<comment type="caution">
    <text evidence="10">The sequence shown here is derived from an EMBL/GenBank/DDBJ whole genome shotgun (WGS) entry which is preliminary data.</text>
</comment>